<feature type="compositionally biased region" description="Acidic residues" evidence="1">
    <location>
        <begin position="512"/>
        <end position="530"/>
    </location>
</feature>
<comment type="caution">
    <text evidence="2">The sequence shown here is derived from an EMBL/GenBank/DDBJ whole genome shotgun (WGS) entry which is preliminary data.</text>
</comment>
<feature type="region of interest" description="Disordered" evidence="1">
    <location>
        <begin position="1"/>
        <end position="62"/>
    </location>
</feature>
<name>A0AAW0AKA9_9AGAR</name>
<feature type="compositionally biased region" description="Polar residues" evidence="1">
    <location>
        <begin position="28"/>
        <end position="39"/>
    </location>
</feature>
<dbReference type="Proteomes" id="UP001383192">
    <property type="component" value="Unassembled WGS sequence"/>
</dbReference>
<evidence type="ECO:0000313" key="2">
    <source>
        <dbReference type="EMBL" id="KAK7013615.1"/>
    </source>
</evidence>
<feature type="region of interest" description="Disordered" evidence="1">
    <location>
        <begin position="346"/>
        <end position="434"/>
    </location>
</feature>
<feature type="compositionally biased region" description="Basic and acidic residues" evidence="1">
    <location>
        <begin position="1"/>
        <end position="18"/>
    </location>
</feature>
<reference evidence="2 3" key="1">
    <citation type="submission" date="2024-01" db="EMBL/GenBank/DDBJ databases">
        <title>A draft genome for a cacao thread blight-causing isolate of Paramarasmius palmivorus.</title>
        <authorList>
            <person name="Baruah I.K."/>
            <person name="Bukari Y."/>
            <person name="Amoako-Attah I."/>
            <person name="Meinhardt L.W."/>
            <person name="Bailey B.A."/>
            <person name="Cohen S.P."/>
        </authorList>
    </citation>
    <scope>NUCLEOTIDE SEQUENCE [LARGE SCALE GENOMIC DNA]</scope>
    <source>
        <strain evidence="2 3">GH-12</strain>
    </source>
</reference>
<dbReference type="EMBL" id="JAYKXP010000388">
    <property type="protein sequence ID" value="KAK7013615.1"/>
    <property type="molecule type" value="Genomic_DNA"/>
</dbReference>
<evidence type="ECO:0000313" key="3">
    <source>
        <dbReference type="Proteomes" id="UP001383192"/>
    </source>
</evidence>
<feature type="compositionally biased region" description="Polar residues" evidence="1">
    <location>
        <begin position="363"/>
        <end position="387"/>
    </location>
</feature>
<gene>
    <name evidence="2" type="ORF">VNI00_019468</name>
</gene>
<feature type="compositionally biased region" description="Polar residues" evidence="1">
    <location>
        <begin position="408"/>
        <end position="434"/>
    </location>
</feature>
<organism evidence="2 3">
    <name type="scientific">Paramarasmius palmivorus</name>
    <dbReference type="NCBI Taxonomy" id="297713"/>
    <lineage>
        <taxon>Eukaryota</taxon>
        <taxon>Fungi</taxon>
        <taxon>Dikarya</taxon>
        <taxon>Basidiomycota</taxon>
        <taxon>Agaricomycotina</taxon>
        <taxon>Agaricomycetes</taxon>
        <taxon>Agaricomycetidae</taxon>
        <taxon>Agaricales</taxon>
        <taxon>Marasmiineae</taxon>
        <taxon>Marasmiaceae</taxon>
        <taxon>Paramarasmius</taxon>
    </lineage>
</organism>
<proteinExistence type="predicted"/>
<keyword evidence="3" id="KW-1185">Reference proteome</keyword>
<protein>
    <submittedName>
        <fullName evidence="2">Uncharacterized protein</fullName>
    </submittedName>
</protein>
<accession>A0AAW0AKA9</accession>
<feature type="region of interest" description="Disordered" evidence="1">
    <location>
        <begin position="496"/>
        <end position="539"/>
    </location>
</feature>
<evidence type="ECO:0000256" key="1">
    <source>
        <dbReference type="SAM" id="MobiDB-lite"/>
    </source>
</evidence>
<dbReference type="AlphaFoldDB" id="A0AAW0AKA9"/>
<sequence>MVDLKGFNKDTGRYDVRPPAKKRPKNPLRTNYGTKTEPVTDSDADDSKTLTPSQASRKANREEKRLLHKLIFSDQRDLVSGSPKAMVQAAHWLNALRSKHGNSEQKKAYKQLKAAIEELLTTLKFCGDIPFQLDGRPNLGLLSVEDRYALDTYGLIAVGLDLPDLVVMSAYLKIDNEVWDKNPEGERTLTPAAYDSDKQRWRLIVLYPNEYLPANAPHMILDPNKRTYRKTNQDSPPDPDRSDWISCTVDSALLLQRSDTEVALRLAVEGNREKNDFPSTFAIICNFASKVQAVEDTTYLTAPQAAILSTYKEWLKKLVDLIYYTPPSRTRTIYAKVDAAVQAVEDAAPQVKRSRPSPESGDRTPTNEPFITGAQSSPVDQATNLNKESGDEDMEKDVTFSPEKQRASDASQETFSKSQPEPNSPPGQSASTSVIDWRNGISSTKPEDIELPVQEPDTHVDDLGYTLAERAAIGKQIVNATNPTERAQAWQRMFFGPLGHPNYQRPPRYDDCEQWEYDSDESDDSDESCDDVMSQSASN</sequence>